<keyword evidence="1" id="KW-0732">Signal</keyword>
<evidence type="ECO:0000256" key="1">
    <source>
        <dbReference type="ARBA" id="ARBA00022729"/>
    </source>
</evidence>
<proteinExistence type="predicted"/>
<dbReference type="KEGG" id="bcou:IC761_19145"/>
<dbReference type="AlphaFoldDB" id="A0A7S9GWC1"/>
<dbReference type="RefSeq" id="WP_195798203.1">
    <property type="nucleotide sequence ID" value="NZ_CP061379.1"/>
</dbReference>
<sequence length="297" mass="32056">MKNIVHFKDLEGRIHLSEPVHRTANERAAPINFASFAARARHAVLLTSLSACAGLGGLPTARAEEAVKPAISEDAGAAIAQMDKSLSAPESSFTARTERVYLDETGQPLHIFQTMNVVMHRPDRLKIEVAGDDGSHDLFYDGKSVSIFSSDSNSYAVLAAPGGIASAANEVMDKLNIDFPLVNFFAVSTDQSLLQGVVGGWQVGTSRIDGVECRHLFFYKRGGIDLELWVENNGSAIPHRLIVTYRLLPGQPNFTAEFTDWDSRAHPSDSVFAFQAPAAAKQIDLAPASAPAQQGRP</sequence>
<dbReference type="InterPro" id="IPR029046">
    <property type="entry name" value="LolA/LolB/LppX"/>
</dbReference>
<dbReference type="InterPro" id="IPR019207">
    <property type="entry name" value="DUF2092"/>
</dbReference>
<evidence type="ECO:0000313" key="2">
    <source>
        <dbReference type="EMBL" id="QPF88650.1"/>
    </source>
</evidence>
<organism evidence="2 3">
    <name type="scientific">Bradyrhizobium commune</name>
    <dbReference type="NCBI Taxonomy" id="83627"/>
    <lineage>
        <taxon>Bacteria</taxon>
        <taxon>Pseudomonadati</taxon>
        <taxon>Pseudomonadota</taxon>
        <taxon>Alphaproteobacteria</taxon>
        <taxon>Hyphomicrobiales</taxon>
        <taxon>Nitrobacteraceae</taxon>
        <taxon>Bradyrhizobium</taxon>
    </lineage>
</organism>
<evidence type="ECO:0000313" key="3">
    <source>
        <dbReference type="Proteomes" id="UP000594621"/>
    </source>
</evidence>
<name>A0A7S9GWC1_9BRAD</name>
<dbReference type="EMBL" id="CP061379">
    <property type="protein sequence ID" value="QPF88650.1"/>
    <property type="molecule type" value="Genomic_DNA"/>
</dbReference>
<protein>
    <submittedName>
        <fullName evidence="2">DUF2092 domain-containing protein</fullName>
    </submittedName>
</protein>
<reference evidence="2 3" key="1">
    <citation type="submission" date="2020-09" db="EMBL/GenBank/DDBJ databases">
        <title>Complete genomes of bradyrhizobia occurring on native shrubby legumes in Australia.</title>
        <authorList>
            <person name="Lafay B."/>
        </authorList>
    </citation>
    <scope>NUCLEOTIDE SEQUENCE [LARGE SCALE GENOMIC DNA]</scope>
    <source>
        <strain evidence="2 3">BDV5040</strain>
    </source>
</reference>
<gene>
    <name evidence="2" type="ORF">IC761_19145</name>
</gene>
<dbReference type="Pfam" id="PF09865">
    <property type="entry name" value="DUF2092"/>
    <property type="match status" value="1"/>
</dbReference>
<dbReference type="SUPFAM" id="SSF89392">
    <property type="entry name" value="Prokaryotic lipoproteins and lipoprotein localization factors"/>
    <property type="match status" value="1"/>
</dbReference>
<dbReference type="Gene3D" id="2.50.20.10">
    <property type="entry name" value="Lipoprotein localisation LolA/LolB/LppX"/>
    <property type="match status" value="1"/>
</dbReference>
<dbReference type="Proteomes" id="UP000594621">
    <property type="component" value="Chromosome"/>
</dbReference>
<accession>A0A7S9GWC1</accession>
<keyword evidence="3" id="KW-1185">Reference proteome</keyword>